<protein>
    <recommendedName>
        <fullName evidence="4">Retrovirus-related Pol polyprotein from transposon TNT 1-94</fullName>
    </recommendedName>
</protein>
<accession>A0A438HBL0</accession>
<gene>
    <name evidence="2" type="ORF">CK203_050847</name>
</gene>
<dbReference type="EMBL" id="QGNW01000247">
    <property type="protein sequence ID" value="RVW81848.1"/>
    <property type="molecule type" value="Genomic_DNA"/>
</dbReference>
<organism evidence="2 3">
    <name type="scientific">Vitis vinifera</name>
    <name type="common">Grape</name>
    <dbReference type="NCBI Taxonomy" id="29760"/>
    <lineage>
        <taxon>Eukaryota</taxon>
        <taxon>Viridiplantae</taxon>
        <taxon>Streptophyta</taxon>
        <taxon>Embryophyta</taxon>
        <taxon>Tracheophyta</taxon>
        <taxon>Spermatophyta</taxon>
        <taxon>Magnoliopsida</taxon>
        <taxon>eudicotyledons</taxon>
        <taxon>Gunneridae</taxon>
        <taxon>Pentapetalae</taxon>
        <taxon>rosids</taxon>
        <taxon>Vitales</taxon>
        <taxon>Vitaceae</taxon>
        <taxon>Viteae</taxon>
        <taxon>Vitis</taxon>
    </lineage>
</organism>
<name>A0A438HBL0_VITVI</name>
<feature type="region of interest" description="Disordered" evidence="1">
    <location>
        <begin position="45"/>
        <end position="103"/>
    </location>
</feature>
<proteinExistence type="predicted"/>
<comment type="caution">
    <text evidence="2">The sequence shown here is derived from an EMBL/GenBank/DDBJ whole genome shotgun (WGS) entry which is preliminary data.</text>
</comment>
<dbReference type="AlphaFoldDB" id="A0A438HBL0"/>
<evidence type="ECO:0000313" key="2">
    <source>
        <dbReference type="EMBL" id="RVW81848.1"/>
    </source>
</evidence>
<dbReference type="Proteomes" id="UP000288805">
    <property type="component" value="Unassembled WGS sequence"/>
</dbReference>
<evidence type="ECO:0000313" key="3">
    <source>
        <dbReference type="Proteomes" id="UP000288805"/>
    </source>
</evidence>
<evidence type="ECO:0000256" key="1">
    <source>
        <dbReference type="SAM" id="MobiDB-lite"/>
    </source>
</evidence>
<reference evidence="2 3" key="1">
    <citation type="journal article" date="2018" name="PLoS Genet.">
        <title>Population sequencing reveals clonal diversity and ancestral inbreeding in the grapevine cultivar Chardonnay.</title>
        <authorList>
            <person name="Roach M.J."/>
            <person name="Johnson D.L."/>
            <person name="Bohlmann J."/>
            <person name="van Vuuren H.J."/>
            <person name="Jones S.J."/>
            <person name="Pretorius I.S."/>
            <person name="Schmidt S.A."/>
            <person name="Borneman A.R."/>
        </authorList>
    </citation>
    <scope>NUCLEOTIDE SEQUENCE [LARGE SCALE GENOMIC DNA]</scope>
    <source>
        <strain evidence="3">cv. Chardonnay</strain>
        <tissue evidence="2">Leaf</tissue>
    </source>
</reference>
<feature type="compositionally biased region" description="Polar residues" evidence="1">
    <location>
        <begin position="48"/>
        <end position="61"/>
    </location>
</feature>
<evidence type="ECO:0008006" key="4">
    <source>
        <dbReference type="Google" id="ProtNLM"/>
    </source>
</evidence>
<feature type="compositionally biased region" description="Basic and acidic residues" evidence="1">
    <location>
        <begin position="74"/>
        <end position="92"/>
    </location>
</feature>
<sequence>MTPKFNYVVCSIEELKDLDELSIDELQGSLLVHEQKIIQEDKEEQALKASTSNNALTTNISADRGRGKGRGVRGARDGDRGRGGRGNFKADEDQLDFQNRGKG</sequence>